<name>A0A0A8ZNP5_ARUDO</name>
<organism evidence="1">
    <name type="scientific">Arundo donax</name>
    <name type="common">Giant reed</name>
    <name type="synonym">Donax arundinaceus</name>
    <dbReference type="NCBI Taxonomy" id="35708"/>
    <lineage>
        <taxon>Eukaryota</taxon>
        <taxon>Viridiplantae</taxon>
        <taxon>Streptophyta</taxon>
        <taxon>Embryophyta</taxon>
        <taxon>Tracheophyta</taxon>
        <taxon>Spermatophyta</taxon>
        <taxon>Magnoliopsida</taxon>
        <taxon>Liliopsida</taxon>
        <taxon>Poales</taxon>
        <taxon>Poaceae</taxon>
        <taxon>PACMAD clade</taxon>
        <taxon>Arundinoideae</taxon>
        <taxon>Arundineae</taxon>
        <taxon>Arundo</taxon>
    </lineage>
</organism>
<sequence>MMSCTKKASVNCTFGVSRRRKDRTC</sequence>
<evidence type="ECO:0000313" key="1">
    <source>
        <dbReference type="EMBL" id="JAD40421.1"/>
    </source>
</evidence>
<proteinExistence type="predicted"/>
<accession>A0A0A8ZNP5</accession>
<reference evidence="1" key="1">
    <citation type="submission" date="2014-09" db="EMBL/GenBank/DDBJ databases">
        <authorList>
            <person name="Magalhaes I.L.F."/>
            <person name="Oliveira U."/>
            <person name="Santos F.R."/>
            <person name="Vidigal T.H.D.A."/>
            <person name="Brescovit A.D."/>
            <person name="Santos A.J."/>
        </authorList>
    </citation>
    <scope>NUCLEOTIDE SEQUENCE</scope>
    <source>
        <tissue evidence="1">Shoot tissue taken approximately 20 cm above the soil surface</tissue>
    </source>
</reference>
<reference evidence="1" key="2">
    <citation type="journal article" date="2015" name="Data Brief">
        <title>Shoot transcriptome of the giant reed, Arundo donax.</title>
        <authorList>
            <person name="Barrero R.A."/>
            <person name="Guerrero F.D."/>
            <person name="Moolhuijzen P."/>
            <person name="Goolsby J.A."/>
            <person name="Tidwell J."/>
            <person name="Bellgard S.E."/>
            <person name="Bellgard M.I."/>
        </authorList>
    </citation>
    <scope>NUCLEOTIDE SEQUENCE</scope>
    <source>
        <tissue evidence="1">Shoot tissue taken approximately 20 cm above the soil surface</tissue>
    </source>
</reference>
<protein>
    <submittedName>
        <fullName evidence="1">Uncharacterized protein</fullName>
    </submittedName>
</protein>
<dbReference type="AlphaFoldDB" id="A0A0A8ZNP5"/>
<dbReference type="EMBL" id="GBRH01257474">
    <property type="protein sequence ID" value="JAD40421.1"/>
    <property type="molecule type" value="Transcribed_RNA"/>
</dbReference>